<dbReference type="EMBL" id="CAJOAX010000288">
    <property type="protein sequence ID" value="CAF3558767.1"/>
    <property type="molecule type" value="Genomic_DNA"/>
</dbReference>
<evidence type="ECO:0000256" key="1">
    <source>
        <dbReference type="SAM" id="SignalP"/>
    </source>
</evidence>
<evidence type="ECO:0000313" key="2">
    <source>
        <dbReference type="EMBL" id="CAF3558767.1"/>
    </source>
</evidence>
<feature type="signal peptide" evidence="1">
    <location>
        <begin position="1"/>
        <end position="17"/>
    </location>
</feature>
<organism evidence="2 3">
    <name type="scientific">Rotaria sordida</name>
    <dbReference type="NCBI Taxonomy" id="392033"/>
    <lineage>
        <taxon>Eukaryota</taxon>
        <taxon>Metazoa</taxon>
        <taxon>Spiralia</taxon>
        <taxon>Gnathifera</taxon>
        <taxon>Rotifera</taxon>
        <taxon>Eurotatoria</taxon>
        <taxon>Bdelloidea</taxon>
        <taxon>Philodinida</taxon>
        <taxon>Philodinidae</taxon>
        <taxon>Rotaria</taxon>
    </lineage>
</organism>
<accession>A0A818KB11</accession>
<sequence>MHIVVYVCLLLFSLVQGDIIASSIDEQCTFFVIKYKYTSKAIFQYVPTTIIDQTALNITADVNFYQSKLPCNQSFIQIQSLIINSYQYDSIHTDTKQLEKAILQIFIETSNILQNKTEDIIFLNDYYNNSDQYRHIKTIQTNDGHFIGNSLFANYLFNKLIPPTKTTCETIININERKLEKSICTSTTASLLTINRQISFDSKIDNQTFIFKSKNLTSTQLKLKTKNDFDLLLKQICIKNELNLQYQLSNMMNNELHDEDLNKILFLSTNQYSNCEWTMINQSIIDVTRYQATEYIFKNFYHDQSIIEHYLDLIERKSNEHIKQILKKYFPNSCQITNIITLRMLILISQDNLTIQCILNRNNSLKYRAIAFRSLNNEKNFLKDFQTILNNEEESNEIRILCFQAIYSFLNISEINNLIENVKSNQLRFYIKSLFKQSSIWLANSGSYEFPFGKINIIFDENLLFNAPNIIQLELGNNINIDFYFVKHNEQNMQWEILLIFNRKNIIRFSTIKDFFNWLNNDRLFEMKTLDEFYLKINFETNFNLKWLTGYFNQFNNFFKKSTAGIVLKIQHGLGEIMTGYKISFNLESNFKINIHQHAHLTSYTWRSIQKENILFKIEQTIKPLVNPKHIVSKKTFLSSSAKDFCYIIPHFDSKICLSFIFERLWPSSIAIRLLSDDPSLVYNLTLSQNFIYFNIQQDKQKIFRSYRFIRKYNQHIWMPYYIEFSTPTTNYTSFINWTNQSMVSFNILNNNQLITNGSGLYQYDVLKQLSINLTNIYPKHIGNIFINYNGNLTINASKLLGSELFIRIDRLSNWKHGYIEIKADRAFFFFKQNFLFNFYYNIYQSSFNLTLTRNQNSQFQWSFIKYNSFIHHLCIINTSLIEFDHYTQVEYENPANRGFQSSTLINGWSLWNISFLIINYKQIQIQFNQFSFNSHIDNRTIQFEINSINQQLLRSYIHINQSNIIYVFVEIPGDYYESEGKLFANYTNFSMDFPIIEKTKKKSHIHFEFLSFHTNLILNLTSNFRNEYSFDSILNLTFYNNLLYQSNIQTSLIMIKMIRYQLFSFHSFIQYVQNSRILELWNGSIILPSLFVSKPFLLNYKKDSQLFIQVFNWANLTQISTDYHISTKFGLQLSIINDLSTKIRIHVEQNFIGRRFSLFFEIDRNWIMSLTVNKKIRYEFVSSPVESLFLLKRIDIDTNTSQILPINYYTDNHTLIRIEILFTKVFSSFINNFIFDISLKNHSFILLCHIPLFKREFFSLIWNRYIEKELFHFHGLIQTKFLRRRRFIDYEYNWNLASFRFWMFNSRLRLFSFDPIEFNLNLTNDYLWYGKWAINFYLMLSNHRKLIHFNHKYHYTTFRSNLLFDLHLINSHYDIDFNYYHSNYSIQGQFIENKHKHSIDGYWNTTANILQLNTEQMKSMTTITSKFIKSIIDIDHQKIGVLIERTTDHFTNDTQIIECNPYLMVQIRPRLFVIHYYTLNDGLSTMMFEWSTFSYLSWNYTGHGRRIIPLTKFEIDIRTKYIFRFHTTTFKYSSIYNNKKHQLIIRREPIAEDADDRYIFKTKYHQNRTFLIHLQVLNNHYELIGDPIDENFHWKLHGYFQHDRFNGSLLISNHDWWLSSKLNFNSSLYISTGRYVQLISTSDPQLAFEILLKSHLHFAFQYSGIQSLIALKFFYNSSNMHIYFSSKSINKTIFNINFQLNNQINQSWILEKHNKRFYLYNHNYEFIFNSSLYDFSFQHFIDNKKNEFFINENTIQFQTNTFGIIISNLSTNTTKYIHLYNQKTKQNLTINYYKLGSFDTKNSNIQTPIYDINLIYYPTNDENRYIKIFFEFLPLQMSSFNFVRGRSFRIGYQTKQKQLILSGNIAFTIEDIYEKQTIIMNERWKLIYGIEKRDKIYIKWNLKFDSNKKILQGQMNIQDLNNEMSIPVYSDINAYLKDMIMMITIRTIYSSSDNSPKPIILELCIDPRILIQQYFSLKLIHEPSKTNLSLTIDHYRRRKLYIRLKPNNFSNEIAFMNLYANTTESQLKLRLILANLINVNLTLPKSYPETGLLHSSLFVDNEEYFDGRFDTTALKLRSKKYTCHIKFNQLILQKKSPEQILASIYTRWIERNSTTALITIFSKTDFKRKSIPIWQSAQQKTWLQRFQQFLFANNLTDQFLKDFQNFFNYFKTDFINEHEQFGIQLMNYLDLDEDLKLQLQQINYTTMLLIDTLFQMGVHSESLLQEYMNNLTCLINHQNLLHLDMSQLATLTIDSFIFEIVYYINKTLIMFNHLTHYPRSMNAIISYISNGIILNTYKFINNLYLETKNFFLPKCIQYLYETEFLLQISPFISDSITYFSSYDIRTIISLFNHRLRQLLTLWMNSPIEYKIMKTIVSQLIELIDKLRYYLDDKLDFLLPRLQIYTPQSWTNSSQNQTFLLTWSKQYNLTNIIDDE</sequence>
<protein>
    <recommendedName>
        <fullName evidence="4">Vitellogenin domain-containing protein</fullName>
    </recommendedName>
</protein>
<keyword evidence="1" id="KW-0732">Signal</keyword>
<feature type="chain" id="PRO_5032806626" description="Vitellogenin domain-containing protein" evidence="1">
    <location>
        <begin position="18"/>
        <end position="2436"/>
    </location>
</feature>
<reference evidence="2" key="1">
    <citation type="submission" date="2021-02" db="EMBL/GenBank/DDBJ databases">
        <authorList>
            <person name="Nowell W R."/>
        </authorList>
    </citation>
    <scope>NUCLEOTIDE SEQUENCE</scope>
</reference>
<dbReference type="Proteomes" id="UP000663823">
    <property type="component" value="Unassembled WGS sequence"/>
</dbReference>
<proteinExistence type="predicted"/>
<evidence type="ECO:0008006" key="4">
    <source>
        <dbReference type="Google" id="ProtNLM"/>
    </source>
</evidence>
<name>A0A818KB11_9BILA</name>
<comment type="caution">
    <text evidence="2">The sequence shown here is derived from an EMBL/GenBank/DDBJ whole genome shotgun (WGS) entry which is preliminary data.</text>
</comment>
<evidence type="ECO:0000313" key="3">
    <source>
        <dbReference type="Proteomes" id="UP000663823"/>
    </source>
</evidence>
<gene>
    <name evidence="2" type="ORF">OTI717_LOCUS4690</name>
</gene>